<dbReference type="EMBL" id="JADDUC010000036">
    <property type="protein sequence ID" value="KAG0122339.1"/>
    <property type="molecule type" value="Genomic_DNA"/>
</dbReference>
<evidence type="ECO:0000313" key="3">
    <source>
        <dbReference type="Proteomes" id="UP000618051"/>
    </source>
</evidence>
<reference evidence="1" key="1">
    <citation type="submission" date="2020-10" db="EMBL/GenBank/DDBJ databases">
        <title>Feather gene expression reveals the developmental basis of iridescence in African starlings.</title>
        <authorList>
            <person name="Rubenstein D.R."/>
        </authorList>
    </citation>
    <scope>NUCLEOTIDE SEQUENCE</scope>
    <source>
        <strain evidence="1">SS15</strain>
        <tissue evidence="1">Liver</tissue>
    </source>
</reference>
<organism evidence="1">
    <name type="scientific">Lamprotornis superbus</name>
    <dbReference type="NCBI Taxonomy" id="245042"/>
    <lineage>
        <taxon>Eukaryota</taxon>
        <taxon>Metazoa</taxon>
        <taxon>Chordata</taxon>
        <taxon>Craniata</taxon>
        <taxon>Vertebrata</taxon>
        <taxon>Euteleostomi</taxon>
        <taxon>Archelosauria</taxon>
        <taxon>Archosauria</taxon>
        <taxon>Dinosauria</taxon>
        <taxon>Saurischia</taxon>
        <taxon>Theropoda</taxon>
        <taxon>Coelurosauria</taxon>
        <taxon>Aves</taxon>
        <taxon>Neognathae</taxon>
        <taxon>Neoaves</taxon>
        <taxon>Telluraves</taxon>
        <taxon>Australaves</taxon>
        <taxon>Passeriformes</taxon>
        <taxon>Sturnidae</taxon>
        <taxon>Lamprotornis</taxon>
    </lineage>
</organism>
<name>A0A835NX08_9PASS</name>
<dbReference type="Proteomes" id="UP000618051">
    <property type="component" value="Unassembled WGS sequence"/>
</dbReference>
<proteinExistence type="predicted"/>
<protein>
    <submittedName>
        <fullName evidence="1">Uncharacterized protein</fullName>
    </submittedName>
</protein>
<dbReference type="Gene3D" id="2.30.29.30">
    <property type="entry name" value="Pleckstrin-homology domain (PH domain)/Phosphotyrosine-binding domain (PTB)"/>
    <property type="match status" value="1"/>
</dbReference>
<reference evidence="2" key="3">
    <citation type="submission" date="2022-01" db="EMBL/GenBank/DDBJ databases">
        <authorList>
            <person name="Rubenstein D.R."/>
        </authorList>
    </citation>
    <scope>NUCLEOTIDE SEQUENCE</scope>
    <source>
        <strain evidence="2">SS15</strain>
        <tissue evidence="2">Liver</tissue>
    </source>
</reference>
<dbReference type="OrthoDB" id="241990at2759"/>
<comment type="caution">
    <text evidence="1">The sequence shown here is derived from an EMBL/GenBank/DDBJ whole genome shotgun (WGS) entry which is preliminary data.</text>
</comment>
<gene>
    <name evidence="2" type="ORF">IHE44_0007305</name>
    <name evidence="1" type="ORF">IHE44_008962</name>
</gene>
<reference evidence="2 3" key="2">
    <citation type="journal article" date="2021" name="J. Hered.">
        <title>Feather Gene Expression Elucidates the Developmental Basis of Plumage Iridescence in African Starlings.</title>
        <authorList>
            <person name="Rubenstein D.R."/>
            <person name="Corvelo A."/>
            <person name="MacManes M.D."/>
            <person name="Maia R."/>
            <person name="Narzisi G."/>
            <person name="Rousaki A."/>
            <person name="Vandenabeele P."/>
            <person name="Shawkey M.D."/>
            <person name="Solomon J."/>
        </authorList>
    </citation>
    <scope>NUCLEOTIDE SEQUENCE [LARGE SCALE GENOMIC DNA]</scope>
    <source>
        <strain evidence="2">SS15</strain>
    </source>
</reference>
<dbReference type="AlphaFoldDB" id="A0A835NX08"/>
<evidence type="ECO:0000313" key="2">
    <source>
        <dbReference type="EMBL" id="KAI1232236.1"/>
    </source>
</evidence>
<evidence type="ECO:0000313" key="1">
    <source>
        <dbReference type="EMBL" id="KAG0122339.1"/>
    </source>
</evidence>
<dbReference type="EMBL" id="JADDUC020000023">
    <property type="protein sequence ID" value="KAI1232236.1"/>
    <property type="molecule type" value="Genomic_DNA"/>
</dbReference>
<sequence length="307" mass="33808">MMLKSLLGFFPPNLQSQQDGAAVLHILGAPAGATLGQGPARHSLCVPGSSNAALGSAAPAGQCPRDSWWHHSTRLGWLLGSREHLKRFCLDPQQELTHFIPANQCGMFNVQGKWWELVELCPIPRSGKTWIYSNVAVTLWIANFVELNKLENRWKTLRVSVAPPGTVCQSPGQPQSSWASTVWPLGQHVEPPLGTQPEHQEGASGSQLEFNWIFLGVGRAIPAITTRSWLSWCDVLGGGLGEWGCDGKRNFIDWSSAAPHFIASFCRADGHAIFKLTYLSNHDYKHLYFESDAATVNEIVLKVSIKF</sequence>
<keyword evidence="3" id="KW-1185">Reference proteome</keyword>
<accession>A0A835NX08</accession>
<dbReference type="InterPro" id="IPR011993">
    <property type="entry name" value="PH-like_dom_sf"/>
</dbReference>